<dbReference type="PATRIC" id="fig|1423804.4.peg.3127"/>
<evidence type="ECO:0000256" key="13">
    <source>
        <dbReference type="ARBA" id="ARBA00023136"/>
    </source>
</evidence>
<keyword evidence="12 19" id="KW-1133">Transmembrane helix</keyword>
<comment type="pathway">
    <text evidence="3 19">Cofactor biosynthesis; adenosylcobalamin biosynthesis; adenosylcobalamin from cob(II)yrinate a,c-diamide: step 7/7.</text>
</comment>
<dbReference type="HAMAP" id="MF_00719">
    <property type="entry name" value="CobS"/>
    <property type="match status" value="1"/>
</dbReference>
<organism evidence="20 21">
    <name type="scientific">Secundilactobacillus similis DSM 23365 = JCM 2765</name>
    <dbReference type="NCBI Taxonomy" id="1423804"/>
    <lineage>
        <taxon>Bacteria</taxon>
        <taxon>Bacillati</taxon>
        <taxon>Bacillota</taxon>
        <taxon>Bacilli</taxon>
        <taxon>Lactobacillales</taxon>
        <taxon>Lactobacillaceae</taxon>
        <taxon>Secundilactobacillus</taxon>
    </lineage>
</organism>
<evidence type="ECO:0000256" key="17">
    <source>
        <dbReference type="ARBA" id="ARBA00048623"/>
    </source>
</evidence>
<dbReference type="GO" id="GO:0005886">
    <property type="term" value="C:plasma membrane"/>
    <property type="evidence" value="ECO:0007669"/>
    <property type="project" value="UniProtKB-SubCell"/>
</dbReference>
<evidence type="ECO:0000256" key="5">
    <source>
        <dbReference type="ARBA" id="ARBA00013200"/>
    </source>
</evidence>
<feature type="transmembrane region" description="Helical" evidence="19">
    <location>
        <begin position="107"/>
        <end position="129"/>
    </location>
</feature>
<dbReference type="PANTHER" id="PTHR34148:SF1">
    <property type="entry name" value="ADENOSYLCOBINAMIDE-GDP RIBAZOLETRANSFERASE"/>
    <property type="match status" value="1"/>
</dbReference>
<keyword evidence="21" id="KW-1185">Reference proteome</keyword>
<evidence type="ECO:0000313" key="20">
    <source>
        <dbReference type="EMBL" id="KRN15561.1"/>
    </source>
</evidence>
<keyword evidence="11 19" id="KW-0460">Magnesium</keyword>
<accession>A0A0R2EGT3</accession>
<evidence type="ECO:0000256" key="16">
    <source>
        <dbReference type="ARBA" id="ARBA00032853"/>
    </source>
</evidence>
<evidence type="ECO:0000256" key="19">
    <source>
        <dbReference type="HAMAP-Rule" id="MF_00719"/>
    </source>
</evidence>
<dbReference type="EC" id="2.7.8.26" evidence="5 19"/>
<evidence type="ECO:0000256" key="7">
    <source>
        <dbReference type="ARBA" id="ARBA00022475"/>
    </source>
</evidence>
<dbReference type="OrthoDB" id="9794626at2"/>
<reference evidence="20 21" key="1">
    <citation type="journal article" date="2015" name="Genome Announc.">
        <title>Expanding the biotechnology potential of lactobacilli through comparative genomics of 213 strains and associated genera.</title>
        <authorList>
            <person name="Sun Z."/>
            <person name="Harris H.M."/>
            <person name="McCann A."/>
            <person name="Guo C."/>
            <person name="Argimon S."/>
            <person name="Zhang W."/>
            <person name="Yang X."/>
            <person name="Jeffery I.B."/>
            <person name="Cooney J.C."/>
            <person name="Kagawa T.F."/>
            <person name="Liu W."/>
            <person name="Song Y."/>
            <person name="Salvetti E."/>
            <person name="Wrobel A."/>
            <person name="Rasinkangas P."/>
            <person name="Parkhill J."/>
            <person name="Rea M.C."/>
            <person name="O'Sullivan O."/>
            <person name="Ritari J."/>
            <person name="Douillard F.P."/>
            <person name="Paul Ross R."/>
            <person name="Yang R."/>
            <person name="Briner A.E."/>
            <person name="Felis G.E."/>
            <person name="de Vos W.M."/>
            <person name="Barrangou R."/>
            <person name="Klaenhammer T.R."/>
            <person name="Caufield P.W."/>
            <person name="Cui Y."/>
            <person name="Zhang H."/>
            <person name="O'Toole P.W."/>
        </authorList>
    </citation>
    <scope>NUCLEOTIDE SEQUENCE [LARGE SCALE GENOMIC DNA]</scope>
    <source>
        <strain evidence="20 21">DSM 23365</strain>
    </source>
</reference>
<dbReference type="GO" id="GO:0009236">
    <property type="term" value="P:cobalamin biosynthetic process"/>
    <property type="evidence" value="ECO:0007669"/>
    <property type="project" value="UniProtKB-UniRule"/>
</dbReference>
<comment type="subcellular location">
    <subcellularLocation>
        <location evidence="2 19">Cell membrane</location>
        <topology evidence="2 19">Multi-pass membrane protein</topology>
    </subcellularLocation>
</comment>
<proteinExistence type="inferred from homology"/>
<feature type="transmembrane region" description="Helical" evidence="19">
    <location>
        <begin position="135"/>
        <end position="158"/>
    </location>
</feature>
<feature type="transmembrane region" description="Helical" evidence="19">
    <location>
        <begin position="63"/>
        <end position="86"/>
    </location>
</feature>
<dbReference type="Pfam" id="PF02654">
    <property type="entry name" value="CobS"/>
    <property type="match status" value="1"/>
</dbReference>
<dbReference type="UniPathway" id="UPA00148">
    <property type="reaction ID" value="UER00238"/>
</dbReference>
<sequence length="253" mass="28089">MGQAMILFTQFFTRISVPIEIPDATNKFKQNIQYFTFFGFLVGCVEAAIFWVFTLIFPLWFAWILYWITDGLITGGFHLDALADTADGLYSSRAPEKMRAIMKDSRLGTMGSLGLLYFYLIVISCGIIIAPQLPLWQLVGLTAVTTMMAKTGIAVLFYKMVYNGSGPSLSSLWVGVTTWRIIVAQIFSIIVIGAILQIPGLIAYAVVMVLAYFYRRFHIHLLHGFSGDTIGAYGDLSQVIFLLVYAGLAGVML</sequence>
<evidence type="ECO:0000313" key="21">
    <source>
        <dbReference type="Proteomes" id="UP000051442"/>
    </source>
</evidence>
<dbReference type="GO" id="GO:0008818">
    <property type="term" value="F:cobalamin 5'-phosphate synthase activity"/>
    <property type="evidence" value="ECO:0007669"/>
    <property type="project" value="UniProtKB-UniRule"/>
</dbReference>
<keyword evidence="9 19" id="KW-0808">Transferase</keyword>
<evidence type="ECO:0000256" key="18">
    <source>
        <dbReference type="ARBA" id="ARBA00049504"/>
    </source>
</evidence>
<evidence type="ECO:0000256" key="14">
    <source>
        <dbReference type="ARBA" id="ARBA00025228"/>
    </source>
</evidence>
<comment type="caution">
    <text evidence="20">The sequence shown here is derived from an EMBL/GenBank/DDBJ whole genome shotgun (WGS) entry which is preliminary data.</text>
</comment>
<dbReference type="AlphaFoldDB" id="A0A0R2EGT3"/>
<evidence type="ECO:0000256" key="6">
    <source>
        <dbReference type="ARBA" id="ARBA00015850"/>
    </source>
</evidence>
<comment type="similarity">
    <text evidence="4 19">Belongs to the CobS family.</text>
</comment>
<keyword evidence="13 19" id="KW-0472">Membrane</keyword>
<comment type="catalytic activity">
    <reaction evidence="18 19">
        <text>alpha-ribazole 5'-phosphate + adenosylcob(III)inamide-GDP = adenosylcob(III)alamin 5'-phosphate + GMP + H(+)</text>
        <dbReference type="Rhea" id="RHEA:23560"/>
        <dbReference type="ChEBI" id="CHEBI:15378"/>
        <dbReference type="ChEBI" id="CHEBI:57918"/>
        <dbReference type="ChEBI" id="CHEBI:58115"/>
        <dbReference type="ChEBI" id="CHEBI:60487"/>
        <dbReference type="ChEBI" id="CHEBI:60493"/>
        <dbReference type="EC" id="2.7.8.26"/>
    </reaction>
</comment>
<comment type="cofactor">
    <cofactor evidence="1 19">
        <name>Mg(2+)</name>
        <dbReference type="ChEBI" id="CHEBI:18420"/>
    </cofactor>
</comment>
<evidence type="ECO:0000256" key="8">
    <source>
        <dbReference type="ARBA" id="ARBA00022573"/>
    </source>
</evidence>
<evidence type="ECO:0000256" key="15">
    <source>
        <dbReference type="ARBA" id="ARBA00032605"/>
    </source>
</evidence>
<protein>
    <recommendedName>
        <fullName evidence="6 19">Adenosylcobinamide-GDP ribazoletransferase</fullName>
        <ecNumber evidence="5 19">2.7.8.26</ecNumber>
    </recommendedName>
    <alternativeName>
        <fullName evidence="16 19">Cobalamin synthase</fullName>
    </alternativeName>
    <alternativeName>
        <fullName evidence="15 19">Cobalamin-5'-phosphate synthase</fullName>
    </alternativeName>
</protein>
<dbReference type="PANTHER" id="PTHR34148">
    <property type="entry name" value="ADENOSYLCOBINAMIDE-GDP RIBAZOLETRANSFERASE"/>
    <property type="match status" value="1"/>
</dbReference>
<dbReference type="GO" id="GO:0051073">
    <property type="term" value="F:adenosylcobinamide-GDP ribazoletransferase activity"/>
    <property type="evidence" value="ECO:0007669"/>
    <property type="project" value="UniProtKB-UniRule"/>
</dbReference>
<feature type="transmembrane region" description="Helical" evidence="19">
    <location>
        <begin position="230"/>
        <end position="252"/>
    </location>
</feature>
<evidence type="ECO:0000256" key="1">
    <source>
        <dbReference type="ARBA" id="ARBA00001946"/>
    </source>
</evidence>
<gene>
    <name evidence="19" type="primary">cobS</name>
    <name evidence="20" type="ORF">FD14_GL002905</name>
</gene>
<dbReference type="Proteomes" id="UP000051442">
    <property type="component" value="Unassembled WGS sequence"/>
</dbReference>
<keyword evidence="7 19" id="KW-1003">Cell membrane</keyword>
<evidence type="ECO:0000256" key="4">
    <source>
        <dbReference type="ARBA" id="ARBA00010561"/>
    </source>
</evidence>
<dbReference type="EMBL" id="AYZM01000178">
    <property type="protein sequence ID" value="KRN15561.1"/>
    <property type="molecule type" value="Genomic_DNA"/>
</dbReference>
<comment type="catalytic activity">
    <reaction evidence="17 19">
        <text>alpha-ribazole + adenosylcob(III)inamide-GDP = adenosylcob(III)alamin + GMP + H(+)</text>
        <dbReference type="Rhea" id="RHEA:16049"/>
        <dbReference type="ChEBI" id="CHEBI:10329"/>
        <dbReference type="ChEBI" id="CHEBI:15378"/>
        <dbReference type="ChEBI" id="CHEBI:18408"/>
        <dbReference type="ChEBI" id="CHEBI:58115"/>
        <dbReference type="ChEBI" id="CHEBI:60487"/>
        <dbReference type="EC" id="2.7.8.26"/>
    </reaction>
</comment>
<evidence type="ECO:0000256" key="12">
    <source>
        <dbReference type="ARBA" id="ARBA00022989"/>
    </source>
</evidence>
<dbReference type="InterPro" id="IPR003805">
    <property type="entry name" value="CobS"/>
</dbReference>
<comment type="function">
    <text evidence="14 19">Joins adenosylcobinamide-GDP and alpha-ribazole to generate adenosylcobalamin (Ado-cobalamin). Also synthesizes adenosylcobalamin 5'-phosphate from adenosylcobinamide-GDP and alpha-ribazole 5'-phosphate.</text>
</comment>
<evidence type="ECO:0000256" key="2">
    <source>
        <dbReference type="ARBA" id="ARBA00004651"/>
    </source>
</evidence>
<evidence type="ECO:0000256" key="11">
    <source>
        <dbReference type="ARBA" id="ARBA00022842"/>
    </source>
</evidence>
<keyword evidence="10 19" id="KW-0812">Transmembrane</keyword>
<dbReference type="RefSeq" id="WP_054734575.1">
    <property type="nucleotide sequence ID" value="NZ_AYZM01000178.1"/>
</dbReference>
<keyword evidence="8 19" id="KW-0169">Cobalamin biosynthesis</keyword>
<name>A0A0R2EGT3_9LACO</name>
<evidence type="ECO:0000256" key="10">
    <source>
        <dbReference type="ARBA" id="ARBA00022692"/>
    </source>
</evidence>
<evidence type="ECO:0000256" key="3">
    <source>
        <dbReference type="ARBA" id="ARBA00004663"/>
    </source>
</evidence>
<dbReference type="STRING" id="1423804.FD14_GL002905"/>
<feature type="transmembrane region" description="Helical" evidence="19">
    <location>
        <begin position="34"/>
        <end position="57"/>
    </location>
</feature>
<evidence type="ECO:0000256" key="9">
    <source>
        <dbReference type="ARBA" id="ARBA00022679"/>
    </source>
</evidence>